<gene>
    <name evidence="1" type="ORF">BJ122_106131</name>
</gene>
<evidence type="ECO:0000313" key="2">
    <source>
        <dbReference type="Proteomes" id="UP000248148"/>
    </source>
</evidence>
<sequence>MTDFAPEDIRRIAAALVKTAIETVSEEDGGARNQCKVCGASVPWVQTADEIVHTDDCAVAIAKRVLARSHLHSV</sequence>
<dbReference type="InterPro" id="IPR023104">
    <property type="entry name" value="ITPase-like_dom_sf"/>
</dbReference>
<dbReference type="OrthoDB" id="7960633at2"/>
<organism evidence="1 2">
    <name type="scientific">Rhodopseudomonas faecalis</name>
    <dbReference type="NCBI Taxonomy" id="99655"/>
    <lineage>
        <taxon>Bacteria</taxon>
        <taxon>Pseudomonadati</taxon>
        <taxon>Pseudomonadota</taxon>
        <taxon>Alphaproteobacteria</taxon>
        <taxon>Hyphomicrobiales</taxon>
        <taxon>Nitrobacteraceae</taxon>
        <taxon>Rhodopseudomonas</taxon>
    </lineage>
</organism>
<comment type="caution">
    <text evidence="1">The sequence shown here is derived from an EMBL/GenBank/DDBJ whole genome shotgun (WGS) entry which is preliminary data.</text>
</comment>
<name>A0A318TG07_9BRAD</name>
<dbReference type="AlphaFoldDB" id="A0A318TG07"/>
<dbReference type="Gene3D" id="1.10.287.780">
    <property type="entry name" value="ITPase-like domains"/>
    <property type="match status" value="1"/>
</dbReference>
<dbReference type="RefSeq" id="WP_110780427.1">
    <property type="nucleotide sequence ID" value="NZ_QJTI01000006.1"/>
</dbReference>
<proteinExistence type="predicted"/>
<protein>
    <submittedName>
        <fullName evidence="1">Uncharacterized protein DUF3222</fullName>
    </submittedName>
</protein>
<evidence type="ECO:0000313" key="1">
    <source>
        <dbReference type="EMBL" id="PYF03636.1"/>
    </source>
</evidence>
<reference evidence="1 2" key="1">
    <citation type="submission" date="2018-06" db="EMBL/GenBank/DDBJ databases">
        <title>Genomic Encyclopedia of Archaeal and Bacterial Type Strains, Phase II (KMG-II): from individual species to whole genera.</title>
        <authorList>
            <person name="Goeker M."/>
        </authorList>
    </citation>
    <scope>NUCLEOTIDE SEQUENCE [LARGE SCALE GENOMIC DNA]</scope>
    <source>
        <strain evidence="1 2">JCM 11668</strain>
    </source>
</reference>
<dbReference type="Proteomes" id="UP000248148">
    <property type="component" value="Unassembled WGS sequence"/>
</dbReference>
<dbReference type="EMBL" id="QJTI01000006">
    <property type="protein sequence ID" value="PYF03636.1"/>
    <property type="molecule type" value="Genomic_DNA"/>
</dbReference>
<accession>A0A318TG07</accession>
<keyword evidence="2" id="KW-1185">Reference proteome</keyword>
<dbReference type="InterPro" id="IPR021599">
    <property type="entry name" value="DUF3222"/>
</dbReference>
<dbReference type="Pfam" id="PF11519">
    <property type="entry name" value="DUF3222"/>
    <property type="match status" value="1"/>
</dbReference>